<evidence type="ECO:0000256" key="1">
    <source>
        <dbReference type="SAM" id="Phobius"/>
    </source>
</evidence>
<proteinExistence type="predicted"/>
<name>A0ABQ8JHW3_DERPT</name>
<feature type="transmembrane region" description="Helical" evidence="1">
    <location>
        <begin position="20"/>
        <end position="38"/>
    </location>
</feature>
<keyword evidence="1" id="KW-0812">Transmembrane</keyword>
<dbReference type="EMBL" id="NJHN03000037">
    <property type="protein sequence ID" value="KAH9421975.1"/>
    <property type="molecule type" value="Genomic_DNA"/>
</dbReference>
<sequence length="61" mass="7152">MFSNETLCMWTYIYEATEPIPILMIMAMYSLMCACMTADTLTMRRFYGIINESGQEIFVFN</sequence>
<organism evidence="2 3">
    <name type="scientific">Dermatophagoides pteronyssinus</name>
    <name type="common">European house dust mite</name>
    <dbReference type="NCBI Taxonomy" id="6956"/>
    <lineage>
        <taxon>Eukaryota</taxon>
        <taxon>Metazoa</taxon>
        <taxon>Ecdysozoa</taxon>
        <taxon>Arthropoda</taxon>
        <taxon>Chelicerata</taxon>
        <taxon>Arachnida</taxon>
        <taxon>Acari</taxon>
        <taxon>Acariformes</taxon>
        <taxon>Sarcoptiformes</taxon>
        <taxon>Astigmata</taxon>
        <taxon>Psoroptidia</taxon>
        <taxon>Analgoidea</taxon>
        <taxon>Pyroglyphidae</taxon>
        <taxon>Dermatophagoidinae</taxon>
        <taxon>Dermatophagoides</taxon>
    </lineage>
</organism>
<dbReference type="Proteomes" id="UP000887458">
    <property type="component" value="Unassembled WGS sequence"/>
</dbReference>
<comment type="caution">
    <text evidence="2">The sequence shown here is derived from an EMBL/GenBank/DDBJ whole genome shotgun (WGS) entry which is preliminary data.</text>
</comment>
<reference evidence="2 3" key="1">
    <citation type="journal article" date="2018" name="J. Allergy Clin. Immunol.">
        <title>High-quality assembly of Dermatophagoides pteronyssinus genome and transcriptome reveals a wide range of novel allergens.</title>
        <authorList>
            <person name="Liu X.Y."/>
            <person name="Yang K.Y."/>
            <person name="Wang M.Q."/>
            <person name="Kwok J.S."/>
            <person name="Zeng X."/>
            <person name="Yang Z."/>
            <person name="Xiao X.J."/>
            <person name="Lau C.P."/>
            <person name="Li Y."/>
            <person name="Huang Z.M."/>
            <person name="Ba J.G."/>
            <person name="Yim A.K."/>
            <person name="Ouyang C.Y."/>
            <person name="Ngai S.M."/>
            <person name="Chan T.F."/>
            <person name="Leung E.L."/>
            <person name="Liu L."/>
            <person name="Liu Z.G."/>
            <person name="Tsui S.K."/>
        </authorList>
    </citation>
    <scope>NUCLEOTIDE SEQUENCE [LARGE SCALE GENOMIC DNA]</scope>
    <source>
        <strain evidence="2">Derp</strain>
    </source>
</reference>
<keyword evidence="1" id="KW-1133">Transmembrane helix</keyword>
<evidence type="ECO:0000313" key="3">
    <source>
        <dbReference type="Proteomes" id="UP000887458"/>
    </source>
</evidence>
<gene>
    <name evidence="2" type="ORF">DERP_002265</name>
</gene>
<protein>
    <submittedName>
        <fullName evidence="2">Uncharacterized protein</fullName>
    </submittedName>
</protein>
<accession>A0ABQ8JHW3</accession>
<evidence type="ECO:0000313" key="2">
    <source>
        <dbReference type="EMBL" id="KAH9421975.1"/>
    </source>
</evidence>
<reference evidence="2 3" key="2">
    <citation type="journal article" date="2022" name="Mol. Biol. Evol.">
        <title>Comparative Genomics Reveals Insights into the Divergent Evolution of Astigmatic Mites and Household Pest Adaptations.</title>
        <authorList>
            <person name="Xiong Q."/>
            <person name="Wan A.T."/>
            <person name="Liu X."/>
            <person name="Fung C.S."/>
            <person name="Xiao X."/>
            <person name="Malainual N."/>
            <person name="Hou J."/>
            <person name="Wang L."/>
            <person name="Wang M."/>
            <person name="Yang K.Y."/>
            <person name="Cui Y."/>
            <person name="Leung E.L."/>
            <person name="Nong W."/>
            <person name="Shin S.K."/>
            <person name="Au S.W."/>
            <person name="Jeong K.Y."/>
            <person name="Chew F.T."/>
            <person name="Hui J.H."/>
            <person name="Leung T.F."/>
            <person name="Tungtrongchitr A."/>
            <person name="Zhong N."/>
            <person name="Liu Z."/>
            <person name="Tsui S.K."/>
        </authorList>
    </citation>
    <scope>NUCLEOTIDE SEQUENCE [LARGE SCALE GENOMIC DNA]</scope>
    <source>
        <strain evidence="2">Derp</strain>
    </source>
</reference>
<keyword evidence="1" id="KW-0472">Membrane</keyword>
<keyword evidence="3" id="KW-1185">Reference proteome</keyword>